<protein>
    <submittedName>
        <fullName evidence="1">Uncharacterized protein</fullName>
    </submittedName>
</protein>
<name>A0ABV3DAV0_9ACTN</name>
<proteinExistence type="predicted"/>
<evidence type="ECO:0000313" key="2">
    <source>
        <dbReference type="Proteomes" id="UP001551482"/>
    </source>
</evidence>
<evidence type="ECO:0000313" key="1">
    <source>
        <dbReference type="EMBL" id="MEU8132124.1"/>
    </source>
</evidence>
<dbReference type="Proteomes" id="UP001551482">
    <property type="component" value="Unassembled WGS sequence"/>
</dbReference>
<dbReference type="EMBL" id="JBEZFP010000002">
    <property type="protein sequence ID" value="MEU8132124.1"/>
    <property type="molecule type" value="Genomic_DNA"/>
</dbReference>
<keyword evidence="2" id="KW-1185">Reference proteome</keyword>
<dbReference type="RefSeq" id="WP_358347441.1">
    <property type="nucleotide sequence ID" value="NZ_JBEZFP010000002.1"/>
</dbReference>
<gene>
    <name evidence="1" type="ORF">AB0C36_01300</name>
</gene>
<comment type="caution">
    <text evidence="1">The sequence shown here is derived from an EMBL/GenBank/DDBJ whole genome shotgun (WGS) entry which is preliminary data.</text>
</comment>
<accession>A0ABV3DAV0</accession>
<organism evidence="1 2">
    <name type="scientific">Streptodolium elevatio</name>
    <dbReference type="NCBI Taxonomy" id="3157996"/>
    <lineage>
        <taxon>Bacteria</taxon>
        <taxon>Bacillati</taxon>
        <taxon>Actinomycetota</taxon>
        <taxon>Actinomycetes</taxon>
        <taxon>Kitasatosporales</taxon>
        <taxon>Streptomycetaceae</taxon>
        <taxon>Streptodolium</taxon>
    </lineage>
</organism>
<reference evidence="1 2" key="1">
    <citation type="submission" date="2024-06" db="EMBL/GenBank/DDBJ databases">
        <title>The Natural Products Discovery Center: Release of the First 8490 Sequenced Strains for Exploring Actinobacteria Biosynthetic Diversity.</title>
        <authorList>
            <person name="Kalkreuter E."/>
            <person name="Kautsar S.A."/>
            <person name="Yang D."/>
            <person name="Bader C.D."/>
            <person name="Teijaro C.N."/>
            <person name="Fluegel L."/>
            <person name="Davis C.M."/>
            <person name="Simpson J.R."/>
            <person name="Lauterbach L."/>
            <person name="Steele A.D."/>
            <person name="Gui C."/>
            <person name="Meng S."/>
            <person name="Li G."/>
            <person name="Viehrig K."/>
            <person name="Ye F."/>
            <person name="Su P."/>
            <person name="Kiefer A.F."/>
            <person name="Nichols A."/>
            <person name="Cepeda A.J."/>
            <person name="Yan W."/>
            <person name="Fan B."/>
            <person name="Jiang Y."/>
            <person name="Adhikari A."/>
            <person name="Zheng C.-J."/>
            <person name="Schuster L."/>
            <person name="Cowan T.M."/>
            <person name="Smanski M.J."/>
            <person name="Chevrette M.G."/>
            <person name="De Carvalho L.P.S."/>
            <person name="Shen B."/>
        </authorList>
    </citation>
    <scope>NUCLEOTIDE SEQUENCE [LARGE SCALE GENOMIC DNA]</scope>
    <source>
        <strain evidence="1 2">NPDC048946</strain>
    </source>
</reference>
<sequence length="65" mass="7481">MTAARGGDLDQAVMYGEWALKNVRRSLPSLLMISRELAMEVRTRFSGSAQARDYLEYLDSLTRRR</sequence>